<name>A0A1G6TSJ9_9PROT</name>
<keyword evidence="2 5" id="KW-0238">DNA-binding</keyword>
<evidence type="ECO:0000256" key="1">
    <source>
        <dbReference type="ARBA" id="ARBA00023015"/>
    </source>
</evidence>
<dbReference type="SUPFAM" id="SSF46785">
    <property type="entry name" value="Winged helix' DNA-binding domain"/>
    <property type="match status" value="1"/>
</dbReference>
<dbReference type="CDD" id="cd00090">
    <property type="entry name" value="HTH_ARSR"/>
    <property type="match status" value="1"/>
</dbReference>
<evidence type="ECO:0000313" key="5">
    <source>
        <dbReference type="EMBL" id="SDD32078.1"/>
    </source>
</evidence>
<dbReference type="InterPro" id="IPR051011">
    <property type="entry name" value="Metal_resp_trans_reg"/>
</dbReference>
<dbReference type="PRINTS" id="PR00778">
    <property type="entry name" value="HTHARSR"/>
</dbReference>
<proteinExistence type="predicted"/>
<gene>
    <name evidence="5" type="ORF">SAMN04487779_1006178</name>
</gene>
<dbReference type="InterPro" id="IPR001845">
    <property type="entry name" value="HTH_ArsR_DNA-bd_dom"/>
</dbReference>
<reference evidence="5 6" key="1">
    <citation type="submission" date="2016-10" db="EMBL/GenBank/DDBJ databases">
        <authorList>
            <person name="de Groot N.N."/>
        </authorList>
    </citation>
    <scope>NUCLEOTIDE SEQUENCE [LARGE SCALE GENOMIC DNA]</scope>
    <source>
        <strain evidence="5 6">CPCC 100156</strain>
    </source>
</reference>
<dbReference type="PANTHER" id="PTHR43132:SF2">
    <property type="entry name" value="ARSENICAL RESISTANCE OPERON REPRESSOR ARSR-RELATED"/>
    <property type="match status" value="1"/>
</dbReference>
<dbReference type="STRING" id="938405.SAMN02927895_03392"/>
<dbReference type="InterPro" id="IPR036390">
    <property type="entry name" value="WH_DNA-bd_sf"/>
</dbReference>
<dbReference type="RefSeq" id="WP_408735518.1">
    <property type="nucleotide sequence ID" value="NZ_FMZX01000006.1"/>
</dbReference>
<feature type="domain" description="HTH arsR-type" evidence="4">
    <location>
        <begin position="1"/>
        <end position="86"/>
    </location>
</feature>
<protein>
    <submittedName>
        <fullName evidence="5">DNA-binding transcriptional regulator, ArsR family</fullName>
    </submittedName>
</protein>
<sequence length="111" mass="11976">MNALGQETRLRAFRLLVEAGEEGVSAGEIARRLEVPHNTMSTHLAQLTRAGLIRSRRESRSIIYMADLAGTRALLAFLVQDCCHGQPEACAPLLDAVLPLAACCPAPQRPA</sequence>
<evidence type="ECO:0000259" key="4">
    <source>
        <dbReference type="PROSITE" id="PS50987"/>
    </source>
</evidence>
<dbReference type="Gene3D" id="1.10.10.10">
    <property type="entry name" value="Winged helix-like DNA-binding domain superfamily/Winged helix DNA-binding domain"/>
    <property type="match status" value="1"/>
</dbReference>
<keyword evidence="6" id="KW-1185">Reference proteome</keyword>
<evidence type="ECO:0000256" key="2">
    <source>
        <dbReference type="ARBA" id="ARBA00023125"/>
    </source>
</evidence>
<dbReference type="Pfam" id="PF12840">
    <property type="entry name" value="HTH_20"/>
    <property type="match status" value="1"/>
</dbReference>
<dbReference type="InterPro" id="IPR036388">
    <property type="entry name" value="WH-like_DNA-bd_sf"/>
</dbReference>
<dbReference type="PROSITE" id="PS50987">
    <property type="entry name" value="HTH_ARSR_2"/>
    <property type="match status" value="1"/>
</dbReference>
<accession>A0A1G6TSJ9</accession>
<keyword evidence="1" id="KW-0805">Transcription regulation</keyword>
<dbReference type="Proteomes" id="UP000198925">
    <property type="component" value="Unassembled WGS sequence"/>
</dbReference>
<dbReference type="AlphaFoldDB" id="A0A1G6TSJ9"/>
<dbReference type="NCBIfam" id="NF033788">
    <property type="entry name" value="HTH_metalloreg"/>
    <property type="match status" value="1"/>
</dbReference>
<dbReference type="InterPro" id="IPR011991">
    <property type="entry name" value="ArsR-like_HTH"/>
</dbReference>
<evidence type="ECO:0000256" key="3">
    <source>
        <dbReference type="ARBA" id="ARBA00023163"/>
    </source>
</evidence>
<dbReference type="SMART" id="SM00418">
    <property type="entry name" value="HTH_ARSR"/>
    <property type="match status" value="1"/>
</dbReference>
<dbReference type="GO" id="GO:0003700">
    <property type="term" value="F:DNA-binding transcription factor activity"/>
    <property type="evidence" value="ECO:0007669"/>
    <property type="project" value="InterPro"/>
</dbReference>
<evidence type="ECO:0000313" key="6">
    <source>
        <dbReference type="Proteomes" id="UP000198925"/>
    </source>
</evidence>
<dbReference type="GO" id="GO:0003677">
    <property type="term" value="F:DNA binding"/>
    <property type="evidence" value="ECO:0007669"/>
    <property type="project" value="UniProtKB-KW"/>
</dbReference>
<dbReference type="PANTHER" id="PTHR43132">
    <property type="entry name" value="ARSENICAL RESISTANCE OPERON REPRESSOR ARSR-RELATED"/>
    <property type="match status" value="1"/>
</dbReference>
<keyword evidence="3" id="KW-0804">Transcription</keyword>
<organism evidence="5 6">
    <name type="scientific">Belnapia rosea</name>
    <dbReference type="NCBI Taxonomy" id="938405"/>
    <lineage>
        <taxon>Bacteria</taxon>
        <taxon>Pseudomonadati</taxon>
        <taxon>Pseudomonadota</taxon>
        <taxon>Alphaproteobacteria</taxon>
        <taxon>Acetobacterales</taxon>
        <taxon>Roseomonadaceae</taxon>
        <taxon>Belnapia</taxon>
    </lineage>
</organism>
<dbReference type="EMBL" id="FMZX01000006">
    <property type="protein sequence ID" value="SDD32078.1"/>
    <property type="molecule type" value="Genomic_DNA"/>
</dbReference>